<evidence type="ECO:0000256" key="7">
    <source>
        <dbReference type="SAM" id="MobiDB-lite"/>
    </source>
</evidence>
<dbReference type="InterPro" id="IPR017441">
    <property type="entry name" value="Protein_kinase_ATP_BS"/>
</dbReference>
<dbReference type="CDD" id="cd14014">
    <property type="entry name" value="STKc_PknB_like"/>
    <property type="match status" value="1"/>
</dbReference>
<protein>
    <recommendedName>
        <fullName evidence="8">Protein kinase domain-containing protein</fullName>
    </recommendedName>
</protein>
<dbReference type="AlphaFoldDB" id="A0A6M5YZG3"/>
<dbReference type="InterPro" id="IPR011009">
    <property type="entry name" value="Kinase-like_dom_sf"/>
</dbReference>
<keyword evidence="10" id="KW-1185">Reference proteome</keyword>
<keyword evidence="1" id="KW-0808">Transferase</keyword>
<dbReference type="InterPro" id="IPR008979">
    <property type="entry name" value="Galactose-bd-like_sf"/>
</dbReference>
<dbReference type="EMBL" id="CP053452">
    <property type="protein sequence ID" value="QJW98312.1"/>
    <property type="molecule type" value="Genomic_DNA"/>
</dbReference>
<dbReference type="PROSITE" id="PS50011">
    <property type="entry name" value="PROTEIN_KINASE_DOM"/>
    <property type="match status" value="1"/>
</dbReference>
<keyword evidence="2 6" id="KW-0547">Nucleotide-binding</keyword>
<evidence type="ECO:0000256" key="1">
    <source>
        <dbReference type="ARBA" id="ARBA00022679"/>
    </source>
</evidence>
<dbReference type="PANTHER" id="PTHR43289:SF6">
    <property type="entry name" value="SERINE_THREONINE-PROTEIN KINASE NEKL-3"/>
    <property type="match status" value="1"/>
</dbReference>
<dbReference type="SMART" id="SM00776">
    <property type="entry name" value="NPCBM"/>
    <property type="match status" value="1"/>
</dbReference>
<feature type="region of interest" description="Disordered" evidence="7">
    <location>
        <begin position="359"/>
        <end position="389"/>
    </location>
</feature>
<sequence>MTRVRGDHSMATMTPSGTPAGESFSFLRPPAEPGELGRLGAYRVLRLLGAGGMGKVFLAEDPVLEREVALKVMCLPPGEDRAVWCERFLREARALAGINHPHLVTVYQIGDDNGAAFLAMERLRGESLDARLLRAGALSADEVLGIAEDVALGLAAIHDHGLIHRDIKPSNIWLPAPAGRDPGPLGADAPARAKILDFGLVRGANSDTHLTQVGVLVGTPAYMSLEQMGGGAIDCRSDLFSFGCVMYAMCTGRPPFAASNPVARIAALVRGHLTPVREIQPAVPEPLARLIEQLLATDPDKRPPSAAEVVRRLRAIRTGPAGADRAPAPFLRRHRVKLVALVAVLAATALLARATWPPRAESPVASSPVTPPDLPPAPDGGPRAEPQVPPAAPVVEYLCDMTKLHERTHPPPGGRPPPGVDGVVRVGGVRAPHGVFMHATPSRAEPAIATYKLDRKYLRFTAEVAMNDSARRPEDGPLVFTVAIDGEEKWRSRELAPRQPPERCDLDVRGANELTIGVQFLGARYQGAHGAWIEPHLTR</sequence>
<organism evidence="9 10">
    <name type="scientific">Frigoriglobus tundricola</name>
    <dbReference type="NCBI Taxonomy" id="2774151"/>
    <lineage>
        <taxon>Bacteria</taxon>
        <taxon>Pseudomonadati</taxon>
        <taxon>Planctomycetota</taxon>
        <taxon>Planctomycetia</taxon>
        <taxon>Gemmatales</taxon>
        <taxon>Gemmataceae</taxon>
        <taxon>Frigoriglobus</taxon>
    </lineage>
</organism>
<evidence type="ECO:0000259" key="8">
    <source>
        <dbReference type="PROSITE" id="PS50011"/>
    </source>
</evidence>
<dbReference type="Proteomes" id="UP000503447">
    <property type="component" value="Chromosome"/>
</dbReference>
<dbReference type="SUPFAM" id="SSF56112">
    <property type="entry name" value="Protein kinase-like (PK-like)"/>
    <property type="match status" value="1"/>
</dbReference>
<evidence type="ECO:0000256" key="6">
    <source>
        <dbReference type="PROSITE-ProRule" id="PRU10141"/>
    </source>
</evidence>
<dbReference type="InterPro" id="IPR000719">
    <property type="entry name" value="Prot_kinase_dom"/>
</dbReference>
<dbReference type="InterPro" id="IPR013222">
    <property type="entry name" value="Glyco_hyd_98_carb-bd"/>
</dbReference>
<feature type="domain" description="Protein kinase" evidence="8">
    <location>
        <begin position="42"/>
        <end position="331"/>
    </location>
</feature>
<dbReference type="InterPro" id="IPR038637">
    <property type="entry name" value="NPCBM_sf"/>
</dbReference>
<name>A0A6M5YZG3_9BACT</name>
<dbReference type="Pfam" id="PF08305">
    <property type="entry name" value="NPCBM"/>
    <property type="match status" value="1"/>
</dbReference>
<dbReference type="SUPFAM" id="SSF49785">
    <property type="entry name" value="Galactose-binding domain-like"/>
    <property type="match status" value="1"/>
</dbReference>
<feature type="region of interest" description="Disordered" evidence="7">
    <location>
        <begin position="1"/>
        <end position="27"/>
    </location>
</feature>
<feature type="compositionally biased region" description="Pro residues" evidence="7">
    <location>
        <begin position="369"/>
        <end position="379"/>
    </location>
</feature>
<dbReference type="GO" id="GO:0005524">
    <property type="term" value="F:ATP binding"/>
    <property type="evidence" value="ECO:0007669"/>
    <property type="project" value="UniProtKB-UniRule"/>
</dbReference>
<dbReference type="Gene3D" id="2.60.120.1060">
    <property type="entry name" value="NPCBM/NEW2 domain"/>
    <property type="match status" value="1"/>
</dbReference>
<accession>A0A6M5YZG3</accession>
<gene>
    <name evidence="9" type="ORF">FTUN_5900</name>
</gene>
<keyword evidence="4 6" id="KW-0067">ATP-binding</keyword>
<dbReference type="Gene3D" id="1.10.510.10">
    <property type="entry name" value="Transferase(Phosphotransferase) domain 1"/>
    <property type="match status" value="1"/>
</dbReference>
<dbReference type="KEGG" id="ftj:FTUN_5900"/>
<keyword evidence="5" id="KW-0675">Receptor</keyword>
<proteinExistence type="predicted"/>
<evidence type="ECO:0000256" key="3">
    <source>
        <dbReference type="ARBA" id="ARBA00022777"/>
    </source>
</evidence>
<dbReference type="SMART" id="SM00220">
    <property type="entry name" value="S_TKc"/>
    <property type="match status" value="1"/>
</dbReference>
<keyword evidence="3" id="KW-0418">Kinase</keyword>
<reference evidence="10" key="1">
    <citation type="submission" date="2020-05" db="EMBL/GenBank/DDBJ databases">
        <title>Frigoriglobus tundricola gen. nov., sp. nov., a psychrotolerant cellulolytic planctomycete of the family Gemmataceae with two divergent copies of 16S rRNA gene.</title>
        <authorList>
            <person name="Kulichevskaya I.S."/>
            <person name="Ivanova A.A."/>
            <person name="Naumoff D.G."/>
            <person name="Beletsky A.V."/>
            <person name="Rijpstra W.I.C."/>
            <person name="Sinninghe Damste J.S."/>
            <person name="Mardanov A.V."/>
            <person name="Ravin N.V."/>
            <person name="Dedysh S.N."/>
        </authorList>
    </citation>
    <scope>NUCLEOTIDE SEQUENCE [LARGE SCALE GENOMIC DNA]</scope>
    <source>
        <strain evidence="10">PL17</strain>
    </source>
</reference>
<dbReference type="PROSITE" id="PS00107">
    <property type="entry name" value="PROTEIN_KINASE_ATP"/>
    <property type="match status" value="1"/>
</dbReference>
<feature type="binding site" evidence="6">
    <location>
        <position position="71"/>
    </location>
    <ligand>
        <name>ATP</name>
        <dbReference type="ChEBI" id="CHEBI:30616"/>
    </ligand>
</feature>
<evidence type="ECO:0000256" key="5">
    <source>
        <dbReference type="ARBA" id="ARBA00023170"/>
    </source>
</evidence>
<evidence type="ECO:0000313" key="9">
    <source>
        <dbReference type="EMBL" id="QJW98312.1"/>
    </source>
</evidence>
<evidence type="ECO:0000256" key="2">
    <source>
        <dbReference type="ARBA" id="ARBA00022741"/>
    </source>
</evidence>
<dbReference type="Pfam" id="PF00069">
    <property type="entry name" value="Pkinase"/>
    <property type="match status" value="1"/>
</dbReference>
<dbReference type="GO" id="GO:0004674">
    <property type="term" value="F:protein serine/threonine kinase activity"/>
    <property type="evidence" value="ECO:0007669"/>
    <property type="project" value="TreeGrafter"/>
</dbReference>
<evidence type="ECO:0000313" key="10">
    <source>
        <dbReference type="Proteomes" id="UP000503447"/>
    </source>
</evidence>
<evidence type="ECO:0000256" key="4">
    <source>
        <dbReference type="ARBA" id="ARBA00022840"/>
    </source>
</evidence>
<dbReference type="Gene3D" id="3.30.200.20">
    <property type="entry name" value="Phosphorylase Kinase, domain 1"/>
    <property type="match status" value="1"/>
</dbReference>
<dbReference type="PANTHER" id="PTHR43289">
    <property type="entry name" value="MITOGEN-ACTIVATED PROTEIN KINASE KINASE KINASE 20-RELATED"/>
    <property type="match status" value="1"/>
</dbReference>